<accession>A0A364NAT1</accession>
<gene>
    <name evidence="3" type="ORF">DDE83_002395</name>
</gene>
<keyword evidence="2" id="KW-1133">Transmembrane helix</keyword>
<feature type="region of interest" description="Disordered" evidence="1">
    <location>
        <begin position="850"/>
        <end position="912"/>
    </location>
</feature>
<dbReference type="PANTHER" id="PTHR28251:SF1">
    <property type="entry name" value="V-TYPE ATPASE ASSEMBLY FACTOR PKR1"/>
    <property type="match status" value="1"/>
</dbReference>
<reference evidence="4" key="1">
    <citation type="submission" date="2018-05" db="EMBL/GenBank/DDBJ databases">
        <title>Draft genome sequence of Stemphylium lycopersici strain CIDEFI 213.</title>
        <authorList>
            <person name="Medina R."/>
            <person name="Franco M.E.E."/>
            <person name="Lucentini C.G."/>
            <person name="Saparrat M.C.N."/>
            <person name="Balatti P.A."/>
        </authorList>
    </citation>
    <scope>NUCLEOTIDE SEQUENCE [LARGE SCALE GENOMIC DNA]</scope>
    <source>
        <strain evidence="4">CIDEFI 213</strain>
    </source>
</reference>
<proteinExistence type="predicted"/>
<feature type="compositionally biased region" description="Basic and acidic residues" evidence="1">
    <location>
        <begin position="1003"/>
        <end position="1016"/>
    </location>
</feature>
<feature type="compositionally biased region" description="Low complexity" evidence="1">
    <location>
        <begin position="1090"/>
        <end position="1099"/>
    </location>
</feature>
<feature type="compositionally biased region" description="Basic and acidic residues" evidence="1">
    <location>
        <begin position="1123"/>
        <end position="1134"/>
    </location>
</feature>
<dbReference type="AlphaFoldDB" id="A0A364NAT1"/>
<keyword evidence="2" id="KW-0812">Transmembrane</keyword>
<feature type="compositionally biased region" description="Acidic residues" evidence="1">
    <location>
        <begin position="1017"/>
        <end position="1033"/>
    </location>
</feature>
<feature type="transmembrane region" description="Helical" evidence="2">
    <location>
        <begin position="969"/>
        <end position="988"/>
    </location>
</feature>
<feature type="compositionally biased region" description="Low complexity" evidence="1">
    <location>
        <begin position="894"/>
        <end position="907"/>
    </location>
</feature>
<feature type="compositionally biased region" description="Polar residues" evidence="1">
    <location>
        <begin position="1043"/>
        <end position="1058"/>
    </location>
</feature>
<organism evidence="3 4">
    <name type="scientific">Stemphylium lycopersici</name>
    <name type="common">Tomato gray leaf spot disease fungus</name>
    <name type="synonym">Thyrospora lycopersici</name>
    <dbReference type="NCBI Taxonomy" id="183478"/>
    <lineage>
        <taxon>Eukaryota</taxon>
        <taxon>Fungi</taxon>
        <taxon>Dikarya</taxon>
        <taxon>Ascomycota</taxon>
        <taxon>Pezizomycotina</taxon>
        <taxon>Dothideomycetes</taxon>
        <taxon>Pleosporomycetidae</taxon>
        <taxon>Pleosporales</taxon>
        <taxon>Pleosporineae</taxon>
        <taxon>Pleosporaceae</taxon>
        <taxon>Stemphylium</taxon>
    </lineage>
</organism>
<feature type="region of interest" description="Disordered" evidence="1">
    <location>
        <begin position="1003"/>
        <end position="1134"/>
    </location>
</feature>
<dbReference type="GO" id="GO:0070072">
    <property type="term" value="P:vacuolar proton-transporting V-type ATPase complex assembly"/>
    <property type="evidence" value="ECO:0007669"/>
    <property type="project" value="InterPro"/>
</dbReference>
<dbReference type="Proteomes" id="UP000249619">
    <property type="component" value="Unassembled WGS sequence"/>
</dbReference>
<protein>
    <submittedName>
        <fullName evidence="3">Uncharacterized protein</fullName>
    </submittedName>
</protein>
<comment type="caution">
    <text evidence="3">The sequence shown here is derived from an EMBL/GenBank/DDBJ whole genome shotgun (WGS) entry which is preliminary data.</text>
</comment>
<evidence type="ECO:0000313" key="3">
    <source>
        <dbReference type="EMBL" id="RAR14283.1"/>
    </source>
</evidence>
<dbReference type="InterPro" id="IPR013945">
    <property type="entry name" value="Pkr1"/>
</dbReference>
<sequence length="1134" mass="126998">MPALAFPVFASIPFAQPPRSAAPVEADPHGSNPVDPPHGFASFRPQLSRNARKALRRSRPATVVLSINGPARHLYWLNPALRQQTLEAPTADSTPVQMPESASLYSLLARYLQHHTFSPSAHSDFHFTAAELRVLRSKGYAPESVQQWASCLLDPRCNVAAKAFEQSSQPPPLFLLLLFLRRKQIRRHALGTIIRHLDRISQLETLEWKSLQIITVRLLRHVRELWPESMPWLTSFFVTQSSRLYDGAMESGSMSPQMLSDLTEFCNNYLMLVCLPTSLRPIINATYQERAQFQLLQYMATRTPPIVVSQPGFRSVARNQLAHAKTPQEREWAELKGASWPPWKENLTAMDEDKGYEFGASRASQLLHRMYEAGYSPHMFEKVTQIYAGWDTDISPTIQTRTALPNMSSQYLRSTLDSPGFRARLWAGRIRTTRTRREAWACFLSHESSGEAADSEVYLAMFEKLHNSTVDRLSRREFSSDADRALQGPSAHLLPGDMKEVLPDPVSSLHNVYISEPVPRYRELLARMHSTTIKPSNRLLAFLLETCPEFSLGVELLQMARRDFNGGIGRILYGIHDNNAAVQSISGYFFTAIIRFLCRFGYFDRPPPWDLTVLSPEEHMHQLKSNMHYVVEYAHFLLVHYRPRHRPAWAALMEKLVHQRGMERAHRMACYRFVCSLLDQLEQMDLDVDDDMFRSACMSTVYAAQTVDEGVASIGDMRYLLSTGSSRLRTLFNTLVGANADMQPGATSAPLPHVPGPAELHAYVLALGKLRDYEGLYSFTTWLTKHRPEFNVRVRAQHGGKNVLFRMLIALRLAVDGGGMGMRSHYAPSAPGDIALLIKNQINDVEEWGGWPTQEHQGERLSGPPARRSITSVHSARQPHRGVLGYENSDNSSPTRTNTQQAPTTTPFHQPSTRARLQPRTMASFFEQLWESIFTPGPTPTLLVATNASFAALQLLLFVMLLATKSIHFIILSLLCGGLWWSINWFAVEIRAAQAKEEEAKRIREARRGGKEKGDDADGEAMDTGDDTEVDAEVEQKRRLKPKSSQARASRPETQSTVLVDKSEGSGADDTPQASIAAGPVGEGFGGASSTGAATRLAAPADESVKRRKGLAESTGDLSTDSEWEKVSEDSEDK</sequence>
<evidence type="ECO:0000256" key="2">
    <source>
        <dbReference type="SAM" id="Phobius"/>
    </source>
</evidence>
<evidence type="ECO:0000256" key="1">
    <source>
        <dbReference type="SAM" id="MobiDB-lite"/>
    </source>
</evidence>
<keyword evidence="4" id="KW-1185">Reference proteome</keyword>
<dbReference type="Pfam" id="PF08636">
    <property type="entry name" value="Pkr1"/>
    <property type="match status" value="1"/>
</dbReference>
<name>A0A364NAT1_STELY</name>
<dbReference type="PANTHER" id="PTHR28251">
    <property type="entry name" value="V-TYPE ATPASE ASSEMBLY FACTOR PKR1"/>
    <property type="match status" value="1"/>
</dbReference>
<keyword evidence="2" id="KW-0472">Membrane</keyword>
<feature type="region of interest" description="Disordered" evidence="1">
    <location>
        <begin position="19"/>
        <end position="41"/>
    </location>
</feature>
<dbReference type="EMBL" id="QGDH01000024">
    <property type="protein sequence ID" value="RAR14283.1"/>
    <property type="molecule type" value="Genomic_DNA"/>
</dbReference>
<evidence type="ECO:0000313" key="4">
    <source>
        <dbReference type="Proteomes" id="UP000249619"/>
    </source>
</evidence>
<dbReference type="GO" id="GO:0005789">
    <property type="term" value="C:endoplasmic reticulum membrane"/>
    <property type="evidence" value="ECO:0007669"/>
    <property type="project" value="TreeGrafter"/>
</dbReference>